<feature type="domain" description="SAP" evidence="5">
    <location>
        <begin position="108"/>
        <end position="142"/>
    </location>
</feature>
<name>A0A498NMW2_LABRO</name>
<evidence type="ECO:0000256" key="3">
    <source>
        <dbReference type="ARBA" id="ARBA00022679"/>
    </source>
</evidence>
<dbReference type="GO" id="GO:0016925">
    <property type="term" value="P:protein sumoylation"/>
    <property type="evidence" value="ECO:0007669"/>
    <property type="project" value="UniProtKB-UniPathway"/>
</dbReference>
<comment type="pathway">
    <text evidence="1">Protein modification; protein sumoylation.</text>
</comment>
<keyword evidence="4" id="KW-0833">Ubl conjugation pathway</keyword>
<keyword evidence="7" id="KW-0436">Ligase</keyword>
<dbReference type="Gene3D" id="1.10.720.30">
    <property type="entry name" value="SAP domain"/>
    <property type="match status" value="2"/>
</dbReference>
<evidence type="ECO:0000256" key="4">
    <source>
        <dbReference type="ARBA" id="ARBA00022786"/>
    </source>
</evidence>
<comment type="caution">
    <text evidence="7">The sequence shown here is derived from an EMBL/GenBank/DDBJ whole genome shotgun (WGS) entry which is preliminary data.</text>
</comment>
<accession>A0A498NMW2</accession>
<dbReference type="UniPathway" id="UPA00886"/>
<evidence type="ECO:0000256" key="1">
    <source>
        <dbReference type="ARBA" id="ARBA00004718"/>
    </source>
</evidence>
<evidence type="ECO:0000256" key="2">
    <source>
        <dbReference type="ARBA" id="ARBA00005383"/>
    </source>
</evidence>
<dbReference type="GO" id="GO:0000785">
    <property type="term" value="C:chromatin"/>
    <property type="evidence" value="ECO:0007669"/>
    <property type="project" value="TreeGrafter"/>
</dbReference>
<dbReference type="PANTHER" id="PTHR10782:SF9">
    <property type="entry name" value="E3 SUMO-PROTEIN LIGASE PIAS4"/>
    <property type="match status" value="1"/>
</dbReference>
<dbReference type="AlphaFoldDB" id="A0A498NMW2"/>
<keyword evidence="8" id="KW-1185">Reference proteome</keyword>
<dbReference type="InterPro" id="IPR038654">
    <property type="entry name" value="PINIT_sf"/>
</dbReference>
<dbReference type="GO" id="GO:0006357">
    <property type="term" value="P:regulation of transcription by RNA polymerase II"/>
    <property type="evidence" value="ECO:0007669"/>
    <property type="project" value="TreeGrafter"/>
</dbReference>
<proteinExistence type="inferred from homology"/>
<dbReference type="Proteomes" id="UP000290572">
    <property type="component" value="Unassembled WGS sequence"/>
</dbReference>
<dbReference type="GO" id="GO:0003712">
    <property type="term" value="F:transcription coregulator activity"/>
    <property type="evidence" value="ECO:0007669"/>
    <property type="project" value="TreeGrafter"/>
</dbReference>
<dbReference type="InterPro" id="IPR023321">
    <property type="entry name" value="PINIT"/>
</dbReference>
<dbReference type="PANTHER" id="PTHR10782">
    <property type="entry name" value="ZINC FINGER MIZ DOMAIN-CONTAINING PROTEIN"/>
    <property type="match status" value="1"/>
</dbReference>
<dbReference type="PROSITE" id="PS51466">
    <property type="entry name" value="PINIT"/>
    <property type="match status" value="1"/>
</dbReference>
<evidence type="ECO:0000313" key="8">
    <source>
        <dbReference type="Proteomes" id="UP000290572"/>
    </source>
</evidence>
<dbReference type="GO" id="GO:0061665">
    <property type="term" value="F:SUMO ligase activity"/>
    <property type="evidence" value="ECO:0007669"/>
    <property type="project" value="TreeGrafter"/>
</dbReference>
<comment type="similarity">
    <text evidence="2">Belongs to the PIAS family.</text>
</comment>
<organism evidence="7 8">
    <name type="scientific">Labeo rohita</name>
    <name type="common">Indian major carp</name>
    <name type="synonym">Cyprinus rohita</name>
    <dbReference type="NCBI Taxonomy" id="84645"/>
    <lineage>
        <taxon>Eukaryota</taxon>
        <taxon>Metazoa</taxon>
        <taxon>Chordata</taxon>
        <taxon>Craniata</taxon>
        <taxon>Vertebrata</taxon>
        <taxon>Euteleostomi</taxon>
        <taxon>Actinopterygii</taxon>
        <taxon>Neopterygii</taxon>
        <taxon>Teleostei</taxon>
        <taxon>Ostariophysi</taxon>
        <taxon>Cypriniformes</taxon>
        <taxon>Cyprinidae</taxon>
        <taxon>Labeoninae</taxon>
        <taxon>Labeonini</taxon>
        <taxon>Labeo</taxon>
    </lineage>
</organism>
<dbReference type="InterPro" id="IPR003034">
    <property type="entry name" value="SAP_dom"/>
</dbReference>
<dbReference type="GO" id="GO:0016874">
    <property type="term" value="F:ligase activity"/>
    <property type="evidence" value="ECO:0007669"/>
    <property type="project" value="UniProtKB-KW"/>
</dbReference>
<dbReference type="Pfam" id="PF02037">
    <property type="entry name" value="SAP"/>
    <property type="match status" value="1"/>
</dbReference>
<evidence type="ECO:0000313" key="7">
    <source>
        <dbReference type="EMBL" id="RXN33322.1"/>
    </source>
</evidence>
<dbReference type="EMBL" id="QBIY01011273">
    <property type="protein sequence ID" value="RXN33322.1"/>
    <property type="molecule type" value="Genomic_DNA"/>
</dbReference>
<protein>
    <submittedName>
        <fullName evidence="7">E3 SUMO-protein ligase PIAS4-like</fullName>
    </submittedName>
</protein>
<dbReference type="STRING" id="84645.A0A498NMW2"/>
<evidence type="ECO:0000259" key="5">
    <source>
        <dbReference type="PROSITE" id="PS50800"/>
    </source>
</evidence>
<evidence type="ECO:0000259" key="6">
    <source>
        <dbReference type="PROSITE" id="PS51466"/>
    </source>
</evidence>
<sequence>MGKSKSGLKKDLMKRVTDLLHNECSPELLSAVRELHKLRQVSKDARRSSKPSPVEIISMPASSQFGLASVQVVLRICYSESIGVEEDQFPPNICVSVNHADCPIQVMLEVLRVTELRLLLSKMGKSKSGLKKDLMKRVTDLLHNECSPELLSAVRELHKLRQVSKDARRSSKPSPVEIISMPACVSPEKPQSPISICTEPQMIKLPFYQTLDTILPPTPLVPMFGGAMQNSDFLFHLNASQQAQIQNNKSSQSGLASVQVVLRICYSESIGVEEDQFPPNICVSVNHADCPIQ</sequence>
<dbReference type="SUPFAM" id="SSF68906">
    <property type="entry name" value="SAP domain"/>
    <property type="match status" value="2"/>
</dbReference>
<dbReference type="InterPro" id="IPR036361">
    <property type="entry name" value="SAP_dom_sf"/>
</dbReference>
<reference evidence="7 8" key="1">
    <citation type="submission" date="2018-03" db="EMBL/GenBank/DDBJ databases">
        <title>Draft genome sequence of Rohu Carp (Labeo rohita).</title>
        <authorList>
            <person name="Das P."/>
            <person name="Kushwaha B."/>
            <person name="Joshi C.G."/>
            <person name="Kumar D."/>
            <person name="Nagpure N.S."/>
            <person name="Sahoo L."/>
            <person name="Das S.P."/>
            <person name="Bit A."/>
            <person name="Patnaik S."/>
            <person name="Meher P.K."/>
            <person name="Jayasankar P."/>
            <person name="Koringa P.G."/>
            <person name="Patel N.V."/>
            <person name="Hinsu A.T."/>
            <person name="Kumar R."/>
            <person name="Pandey M."/>
            <person name="Agarwal S."/>
            <person name="Srivastava S."/>
            <person name="Singh M."/>
            <person name="Iquebal M.A."/>
            <person name="Jaiswal S."/>
            <person name="Angadi U.B."/>
            <person name="Kumar N."/>
            <person name="Raza M."/>
            <person name="Shah T.M."/>
            <person name="Rai A."/>
            <person name="Jena J.K."/>
        </authorList>
    </citation>
    <scope>NUCLEOTIDE SEQUENCE [LARGE SCALE GENOMIC DNA]</scope>
    <source>
        <strain evidence="7">DASCIFA01</strain>
        <tissue evidence="7">Testis</tissue>
    </source>
</reference>
<gene>
    <name evidence="7" type="ORF">ROHU_035223</name>
</gene>
<keyword evidence="3" id="KW-0808">Transferase</keyword>
<feature type="domain" description="PINIT" evidence="6">
    <location>
        <begin position="186"/>
        <end position="293"/>
    </location>
</feature>
<dbReference type="Pfam" id="PF14324">
    <property type="entry name" value="PINIT"/>
    <property type="match status" value="1"/>
</dbReference>
<dbReference type="SMART" id="SM00513">
    <property type="entry name" value="SAP"/>
    <property type="match status" value="1"/>
</dbReference>
<dbReference type="PROSITE" id="PS50800">
    <property type="entry name" value="SAP"/>
    <property type="match status" value="1"/>
</dbReference>
<dbReference type="Gene3D" id="2.60.120.780">
    <property type="entry name" value="PINIT domain"/>
    <property type="match status" value="1"/>
</dbReference>